<dbReference type="GO" id="GO:0015562">
    <property type="term" value="F:efflux transmembrane transporter activity"/>
    <property type="evidence" value="ECO:0007669"/>
    <property type="project" value="InterPro"/>
</dbReference>
<proteinExistence type="predicted"/>
<dbReference type="Gene3D" id="1.20.1600.10">
    <property type="entry name" value="Outer membrane efflux proteins (OEP)"/>
    <property type="match status" value="2"/>
</dbReference>
<name>A0A399IIH4_9CLOT</name>
<comment type="caution">
    <text evidence="3">The sequence shown here is derived from an EMBL/GenBank/DDBJ whole genome shotgun (WGS) entry which is preliminary data.</text>
</comment>
<reference evidence="3 4" key="1">
    <citation type="submission" date="2018-08" db="EMBL/GenBank/DDBJ databases">
        <title>Genome of Clostridium chromiireducens C1, DSM12136.</title>
        <authorList>
            <person name="Xing M."/>
            <person name="Wei Y."/>
            <person name="Ang E.L."/>
            <person name="Zhao H."/>
            <person name="Zhang Y."/>
        </authorList>
    </citation>
    <scope>NUCLEOTIDE SEQUENCE [LARGE SCALE GENOMIC DNA]</scope>
    <source>
        <strain evidence="3 4">C1</strain>
    </source>
</reference>
<accession>A0A399IIH4</accession>
<dbReference type="Proteomes" id="UP000265930">
    <property type="component" value="Unassembled WGS sequence"/>
</dbReference>
<dbReference type="EMBL" id="QXDJ01000006">
    <property type="protein sequence ID" value="RII32740.1"/>
    <property type="molecule type" value="Genomic_DNA"/>
</dbReference>
<gene>
    <name evidence="3" type="ORF">D2A34_21205</name>
</gene>
<protein>
    <submittedName>
        <fullName evidence="3">TolC family protein</fullName>
    </submittedName>
</protein>
<dbReference type="RefSeq" id="WP_119367859.1">
    <property type="nucleotide sequence ID" value="NZ_QXDJ01000006.1"/>
</dbReference>
<feature type="compositionally biased region" description="Basic and acidic residues" evidence="1">
    <location>
        <begin position="260"/>
        <end position="278"/>
    </location>
</feature>
<evidence type="ECO:0000256" key="2">
    <source>
        <dbReference type="SAM" id="SignalP"/>
    </source>
</evidence>
<feature type="signal peptide" evidence="2">
    <location>
        <begin position="1"/>
        <end position="27"/>
    </location>
</feature>
<dbReference type="SUPFAM" id="SSF56954">
    <property type="entry name" value="Outer membrane efflux proteins (OEP)"/>
    <property type="match status" value="2"/>
</dbReference>
<evidence type="ECO:0000256" key="1">
    <source>
        <dbReference type="SAM" id="MobiDB-lite"/>
    </source>
</evidence>
<evidence type="ECO:0000313" key="4">
    <source>
        <dbReference type="Proteomes" id="UP000265930"/>
    </source>
</evidence>
<organism evidence="3 4">
    <name type="scientific">Clostridium chromiireducens</name>
    <dbReference type="NCBI Taxonomy" id="225345"/>
    <lineage>
        <taxon>Bacteria</taxon>
        <taxon>Bacillati</taxon>
        <taxon>Bacillota</taxon>
        <taxon>Clostridia</taxon>
        <taxon>Eubacteriales</taxon>
        <taxon>Clostridiaceae</taxon>
        <taxon>Clostridium</taxon>
    </lineage>
</organism>
<sequence length="425" mass="48309">MRKNVNKIVAFAIGISIISGSIVPAFASDNVESTNNTTANVQIQVNGKVLLTLDDAIKAAISNSNTLALDEKKISYQDKVNDINEKIDDAKDADSDHKDYDEDINDNTLSQLKQQRDFDEDKLVQKTTTAYNNIVTSQMKIDKASKILELKKKDISNAKLKKDLGIMTSIDFDSTELQIQSLQNQQNLSINTLRDAQDSFKVLTGKDVTKFTLEQDIKYEQLKIDGSIDEYLDNAIDKYLKYSSELLKLKKDYYDDKDNQVSEEDVKKAEDKTNEAITKKPSKPANTDDLGAYMKYVDDMNQYNTNISAYTTTLSLRLAYLNSKLGVYTQETTLEETKKTYKESLKTIYTNLLATEDNINYLKSSIQINNRQLSTLKLKYDLGLMTKSDYDTQVANSQDLDIQLRTAIDSYNTLKEKIQRPWLAF</sequence>
<dbReference type="AlphaFoldDB" id="A0A399IIH4"/>
<feature type="chain" id="PRO_5017214662" evidence="2">
    <location>
        <begin position="28"/>
        <end position="425"/>
    </location>
</feature>
<keyword evidence="2" id="KW-0732">Signal</keyword>
<evidence type="ECO:0000313" key="3">
    <source>
        <dbReference type="EMBL" id="RII32740.1"/>
    </source>
</evidence>
<feature type="region of interest" description="Disordered" evidence="1">
    <location>
        <begin position="260"/>
        <end position="284"/>
    </location>
</feature>